<proteinExistence type="predicted"/>
<protein>
    <submittedName>
        <fullName evidence="2">Uncharacterized protein</fullName>
    </submittedName>
</protein>
<evidence type="ECO:0000256" key="1">
    <source>
        <dbReference type="SAM" id="MobiDB-lite"/>
    </source>
</evidence>
<organism evidence="2 3">
    <name type="scientific">Vitis vinifera</name>
    <name type="common">Grape</name>
    <dbReference type="NCBI Taxonomy" id="29760"/>
    <lineage>
        <taxon>Eukaryota</taxon>
        <taxon>Viridiplantae</taxon>
        <taxon>Streptophyta</taxon>
        <taxon>Embryophyta</taxon>
        <taxon>Tracheophyta</taxon>
        <taxon>Spermatophyta</taxon>
        <taxon>Magnoliopsida</taxon>
        <taxon>eudicotyledons</taxon>
        <taxon>Gunneridae</taxon>
        <taxon>Pentapetalae</taxon>
        <taxon>rosids</taxon>
        <taxon>Vitales</taxon>
        <taxon>Vitaceae</taxon>
        <taxon>Viteae</taxon>
        <taxon>Vitis</taxon>
    </lineage>
</organism>
<dbReference type="AlphaFoldDB" id="A0A438FDM8"/>
<accession>A0A438FDM8</accession>
<sequence length="117" mass="13240">MLHETRKLREENDVLRIQEVQLEEKFPPTCPTLLDESSDSTRISTKKRRDKRSQLSNAMRTWLGPPDTWHEGKTACSNNPGGLPWSLSYSGHARLASPSTNTTICKASDRARSAWLC</sequence>
<gene>
    <name evidence="2" type="ORF">CK203_115962</name>
</gene>
<evidence type="ECO:0000313" key="3">
    <source>
        <dbReference type="Proteomes" id="UP000288805"/>
    </source>
</evidence>
<comment type="caution">
    <text evidence="2">The sequence shown here is derived from an EMBL/GenBank/DDBJ whole genome shotgun (WGS) entry which is preliminary data.</text>
</comment>
<dbReference type="Proteomes" id="UP000288805">
    <property type="component" value="Unassembled WGS sequence"/>
</dbReference>
<reference evidence="2 3" key="1">
    <citation type="journal article" date="2018" name="PLoS Genet.">
        <title>Population sequencing reveals clonal diversity and ancestral inbreeding in the grapevine cultivar Chardonnay.</title>
        <authorList>
            <person name="Roach M.J."/>
            <person name="Johnson D.L."/>
            <person name="Bohlmann J."/>
            <person name="van Vuuren H.J."/>
            <person name="Jones S.J."/>
            <person name="Pretorius I.S."/>
            <person name="Schmidt S.A."/>
            <person name="Borneman A.R."/>
        </authorList>
    </citation>
    <scope>NUCLEOTIDE SEQUENCE [LARGE SCALE GENOMIC DNA]</scope>
    <source>
        <strain evidence="3">cv. Chardonnay</strain>
        <tissue evidence="2">Leaf</tissue>
    </source>
</reference>
<name>A0A438FDM8_VITVI</name>
<dbReference type="EMBL" id="QGNW01001015">
    <property type="protein sequence ID" value="RVW57830.1"/>
    <property type="molecule type" value="Genomic_DNA"/>
</dbReference>
<feature type="region of interest" description="Disordered" evidence="1">
    <location>
        <begin position="28"/>
        <end position="76"/>
    </location>
</feature>
<evidence type="ECO:0000313" key="2">
    <source>
        <dbReference type="EMBL" id="RVW57830.1"/>
    </source>
</evidence>